<evidence type="ECO:0000256" key="19">
    <source>
        <dbReference type="ARBA" id="ARBA00048887"/>
    </source>
</evidence>
<evidence type="ECO:0000256" key="14">
    <source>
        <dbReference type="ARBA" id="ARBA00023157"/>
    </source>
</evidence>
<dbReference type="Pfam" id="PF03098">
    <property type="entry name" value="An_peroxidase"/>
    <property type="match status" value="1"/>
</dbReference>
<evidence type="ECO:0000256" key="11">
    <source>
        <dbReference type="ARBA" id="ARBA00022737"/>
    </source>
</evidence>
<comment type="caution">
    <text evidence="25">The sequence shown here is derived from an EMBL/GenBank/DDBJ whole genome shotgun (WGS) entry which is preliminary data.</text>
</comment>
<dbReference type="PROSITE" id="PS51450">
    <property type="entry name" value="LRR"/>
    <property type="match status" value="2"/>
</dbReference>
<dbReference type="Gene3D" id="2.60.40.10">
    <property type="entry name" value="Immunoglobulins"/>
    <property type="match status" value="2"/>
</dbReference>
<dbReference type="InterPro" id="IPR013783">
    <property type="entry name" value="Ig-like_fold"/>
</dbReference>
<sequence>MMLQLVRFFLLLAVFAGMSAADCPDKCECDGIVADCTNSNIFEIPRNIPKTTKTLILRNNRIRRIARSALKHLEHLEVLILTNNRIFEIQENFLDDMPNLRRFSIAKNWLYFIPPLASVPHTLASLNLKYNKIKTIDPEAFENLHKLQQLDISHNLLQSLPTTSLQNLNLLDNFDLHHNPWNCDCRLPPIASASRTTKSERAAFCTNPKQIRHLPLHQVYETNVHCETPEIEEHVGNNLKLTCKSNGKNITWLYKYIELSSSALDAFTLSQNDLIVPKTTPIKFISCTSDYLDIPHHRRVRHLARTIKFTYKPRDNSYREGSEVKVNCEVIGEPKPKIKWYYDGKLLTSTRKRQLSLSNNILRIYPFLEEDAGRYTCEASNEFETIRHDFNLELISSVPPNIYQGPESKTANVGGQVKFVCKARGTPIPDYTWSFDGSTIGHIKGRIMVSDDGTELTISNIEKKDEGFYSCMAGNPVGAMSSDAKLTVIGDSKSGEKFELTDDALEGIVKKARENVERAVEKTRVQLTQDRVTNTQDLKRLFRFSVPKQAVELSKAREIYEESVRLVREHVNRGLMLDIDELHPKNISYESVLHVTHMQTLMGMSGCHSGQFKNPCTDVCFHNKYRSFDGQCNNWKNPMYGVSFMPLKRLLKPVYENGFNTPVGWDPKKLYHGYPMPNVREVSRQLVATERITPHSKLSAMVMQWGQFLDHDLTHSVSALSRHSYSTGAFCNRTCENIDPCFNIQLPKNDPRLKGGNVKYPCIEFERSAAVCGSGETSLLFNRVTYREQMNGLTSFIDASTVYGSTEVQAQELRDTYNNKGTLRYDITSDAGKEYMPFEKDSNMDCRRNFSESNPIRCFLAGDLRANEQLALVSTHTIFLREHNRIATELLSMNRNWDGEVIYYETRKIVGAIVQHITYEHWLPHVFGGKVSCDQLMKYIGTYKGYDDKIDASISNAFATAAFRFGHTLINPTLFRLNNDFSPISDGHIPLHKNHLKFRIFWAFFTPELVLSQGGIDPLLRGLFASPLKHPMPTQLLNMELIEKLFMKGHEVALDLAVMNIQRSRDHGLPSYTAYREFCNLTVPRDWSDMKDYIRDESVLKKLQGLYGVPQNIDLWVGGIVEEKLENALFGPTFACIIGDQFKRLRDGDRHWYEKEGMFTKEQLREIKKVTLARILCDNGDMIDRVQKDVFLYPGKDILSYNRCSDHPKMDLREWRNCCDNVCPTMLDRILRSRHRGSRLHGCTVEGIWRPEGAKWIPRNEYCTECVCQGSRVWCSIKEDCSDNRSPF</sequence>
<evidence type="ECO:0000256" key="20">
    <source>
        <dbReference type="ARBA" id="ARBA00049501"/>
    </source>
</evidence>
<keyword evidence="8 22" id="KW-0349">Heme</keyword>
<dbReference type="InterPro" id="IPR003591">
    <property type="entry name" value="Leu-rich_rpt_typical-subtyp"/>
</dbReference>
<dbReference type="SUPFAM" id="SSF48113">
    <property type="entry name" value="Heme-dependent peroxidases"/>
    <property type="match status" value="1"/>
</dbReference>
<dbReference type="PANTHER" id="PTHR11475:SF58">
    <property type="entry name" value="PEROXIDASIN"/>
    <property type="match status" value="1"/>
</dbReference>
<dbReference type="OrthoDB" id="823504at2759"/>
<dbReference type="SMART" id="SM00408">
    <property type="entry name" value="IGc2"/>
    <property type="match status" value="2"/>
</dbReference>
<dbReference type="GO" id="GO:0005615">
    <property type="term" value="C:extracellular space"/>
    <property type="evidence" value="ECO:0007669"/>
    <property type="project" value="TreeGrafter"/>
</dbReference>
<comment type="catalytic activity">
    <reaction evidence="19">
        <text>L-tyrosyl-[protein] + bromide + H2O2 + H(+) = 3-bromo-L-tyrosyl-[protein] + 2 H2O</text>
        <dbReference type="Rhea" id="RHEA:69360"/>
        <dbReference type="Rhea" id="RHEA-COMP:10136"/>
        <dbReference type="Rhea" id="RHEA-COMP:17686"/>
        <dbReference type="ChEBI" id="CHEBI:15377"/>
        <dbReference type="ChEBI" id="CHEBI:15378"/>
        <dbReference type="ChEBI" id="CHEBI:15858"/>
        <dbReference type="ChEBI" id="CHEBI:16240"/>
        <dbReference type="ChEBI" id="CHEBI:46858"/>
        <dbReference type="ChEBI" id="CHEBI:183512"/>
    </reaction>
    <physiologicalReaction direction="left-to-right" evidence="19">
        <dbReference type="Rhea" id="RHEA:69361"/>
    </physiologicalReaction>
</comment>
<dbReference type="PROSITE" id="PS50292">
    <property type="entry name" value="PEROXIDASE_3"/>
    <property type="match status" value="1"/>
</dbReference>
<keyword evidence="4" id="KW-0964">Secreted</keyword>
<dbReference type="InterPro" id="IPR036179">
    <property type="entry name" value="Ig-like_dom_sf"/>
</dbReference>
<dbReference type="InterPro" id="IPR010255">
    <property type="entry name" value="Haem_peroxidase_sf"/>
</dbReference>
<dbReference type="Proteomes" id="UP000494206">
    <property type="component" value="Unassembled WGS sequence"/>
</dbReference>
<dbReference type="FunFam" id="2.60.40.10:FF:000299">
    <property type="entry name" value="protogenin isoform X2"/>
    <property type="match status" value="1"/>
</dbReference>
<organism evidence="25 26">
    <name type="scientific">Caenorhabditis bovis</name>
    <dbReference type="NCBI Taxonomy" id="2654633"/>
    <lineage>
        <taxon>Eukaryota</taxon>
        <taxon>Metazoa</taxon>
        <taxon>Ecdysozoa</taxon>
        <taxon>Nematoda</taxon>
        <taxon>Chromadorea</taxon>
        <taxon>Rhabditida</taxon>
        <taxon>Rhabditina</taxon>
        <taxon>Rhabditomorpha</taxon>
        <taxon>Rhabditoidea</taxon>
        <taxon>Rhabditidae</taxon>
        <taxon>Peloderinae</taxon>
        <taxon>Caenorhabditis</taxon>
    </lineage>
</organism>
<comment type="similarity">
    <text evidence="3">Belongs to the immunoglobulin superfamily. DCC family.</text>
</comment>
<dbReference type="InterPro" id="IPR019791">
    <property type="entry name" value="Haem_peroxidase_animal"/>
</dbReference>
<feature type="binding site" description="axial binding residue" evidence="22">
    <location>
        <position position="967"/>
    </location>
    <ligand>
        <name>heme b</name>
        <dbReference type="ChEBI" id="CHEBI:60344"/>
    </ligand>
    <ligandPart>
        <name>Fe</name>
        <dbReference type="ChEBI" id="CHEBI:18248"/>
    </ligandPart>
</feature>
<dbReference type="InterPro" id="IPR003598">
    <property type="entry name" value="Ig_sub2"/>
</dbReference>
<evidence type="ECO:0000313" key="26">
    <source>
        <dbReference type="Proteomes" id="UP000494206"/>
    </source>
</evidence>
<dbReference type="PANTHER" id="PTHR11475">
    <property type="entry name" value="OXIDASE/PEROXIDASE"/>
    <property type="match status" value="1"/>
</dbReference>
<feature type="chain" id="PRO_5035764604" description="Ig-like domain-containing protein" evidence="23">
    <location>
        <begin position="22"/>
        <end position="1288"/>
    </location>
</feature>
<dbReference type="FunFam" id="2.60.40.10:FF:001895">
    <property type="entry name" value="PeroXidasiN (Drosophila peroxidase) homolog"/>
    <property type="match status" value="1"/>
</dbReference>
<protein>
    <recommendedName>
        <fullName evidence="24">Ig-like domain-containing protein</fullName>
    </recommendedName>
</protein>
<dbReference type="InterPro" id="IPR013098">
    <property type="entry name" value="Ig_I-set"/>
</dbReference>
<dbReference type="Pfam" id="PF07679">
    <property type="entry name" value="I-set"/>
    <property type="match status" value="2"/>
</dbReference>
<comment type="cofactor">
    <cofactor evidence="1">
        <name>heme b</name>
        <dbReference type="ChEBI" id="CHEBI:60344"/>
    </cofactor>
</comment>
<keyword evidence="10 23" id="KW-0732">Signal</keyword>
<evidence type="ECO:0000256" key="8">
    <source>
        <dbReference type="ARBA" id="ARBA00022617"/>
    </source>
</evidence>
<feature type="signal peptide" evidence="23">
    <location>
        <begin position="1"/>
        <end position="21"/>
    </location>
</feature>
<comment type="similarity">
    <text evidence="21">Belongs to the peroxidase family. XPO subfamily.</text>
</comment>
<evidence type="ECO:0000256" key="16">
    <source>
        <dbReference type="ARBA" id="ARBA00047544"/>
    </source>
</evidence>
<evidence type="ECO:0000256" key="6">
    <source>
        <dbReference type="ARBA" id="ARBA00022559"/>
    </source>
</evidence>
<evidence type="ECO:0000313" key="25">
    <source>
        <dbReference type="EMBL" id="CAB3398937.1"/>
    </source>
</evidence>
<dbReference type="InterPro" id="IPR003599">
    <property type="entry name" value="Ig_sub"/>
</dbReference>
<keyword evidence="9 22" id="KW-0479">Metal-binding</keyword>
<dbReference type="GO" id="GO:0010975">
    <property type="term" value="P:regulation of neuron projection development"/>
    <property type="evidence" value="ECO:0007669"/>
    <property type="project" value="UniProtKB-ARBA"/>
</dbReference>
<dbReference type="CDD" id="cd09826">
    <property type="entry name" value="peroxidasin_like"/>
    <property type="match status" value="1"/>
</dbReference>
<evidence type="ECO:0000256" key="1">
    <source>
        <dbReference type="ARBA" id="ARBA00001970"/>
    </source>
</evidence>
<dbReference type="Gene3D" id="1.10.640.10">
    <property type="entry name" value="Haem peroxidase domain superfamily, animal type"/>
    <property type="match status" value="1"/>
</dbReference>
<dbReference type="SMART" id="SM00369">
    <property type="entry name" value="LRR_TYP"/>
    <property type="match status" value="5"/>
</dbReference>
<feature type="domain" description="Ig-like" evidence="24">
    <location>
        <begin position="400"/>
        <end position="487"/>
    </location>
</feature>
<dbReference type="FunFam" id="1.10.640.10:FF:000001">
    <property type="entry name" value="Peroxidasin homolog"/>
    <property type="match status" value="1"/>
</dbReference>
<evidence type="ECO:0000256" key="5">
    <source>
        <dbReference type="ARBA" id="ARBA00022530"/>
    </source>
</evidence>
<proteinExistence type="inferred from homology"/>
<evidence type="ECO:0000256" key="9">
    <source>
        <dbReference type="ARBA" id="ARBA00022723"/>
    </source>
</evidence>
<keyword evidence="11" id="KW-0677">Repeat</keyword>
<evidence type="ECO:0000256" key="21">
    <source>
        <dbReference type="ARBA" id="ARBA00061342"/>
    </source>
</evidence>
<dbReference type="GO" id="GO:0005604">
    <property type="term" value="C:basement membrane"/>
    <property type="evidence" value="ECO:0007669"/>
    <property type="project" value="UniProtKB-ARBA"/>
</dbReference>
<dbReference type="SUPFAM" id="SSF48726">
    <property type="entry name" value="Immunoglobulin"/>
    <property type="match status" value="2"/>
</dbReference>
<dbReference type="InterPro" id="IPR007110">
    <property type="entry name" value="Ig-like_dom"/>
</dbReference>
<evidence type="ECO:0000256" key="2">
    <source>
        <dbReference type="ARBA" id="ARBA00004498"/>
    </source>
</evidence>
<evidence type="ECO:0000256" key="13">
    <source>
        <dbReference type="ARBA" id="ARBA00023004"/>
    </source>
</evidence>
<reference evidence="25 26" key="1">
    <citation type="submission" date="2020-04" db="EMBL/GenBank/DDBJ databases">
        <authorList>
            <person name="Laetsch R D."/>
            <person name="Stevens L."/>
            <person name="Kumar S."/>
            <person name="Blaxter L. M."/>
        </authorList>
    </citation>
    <scope>NUCLEOTIDE SEQUENCE [LARGE SCALE GENOMIC DNA]</scope>
</reference>
<dbReference type="Gene3D" id="3.80.10.10">
    <property type="entry name" value="Ribonuclease Inhibitor"/>
    <property type="match status" value="1"/>
</dbReference>
<keyword evidence="15" id="KW-0325">Glycoprotein</keyword>
<evidence type="ECO:0000256" key="12">
    <source>
        <dbReference type="ARBA" id="ARBA00023002"/>
    </source>
</evidence>
<name>A0A8S1E5M2_9PELO</name>
<dbReference type="InterPro" id="IPR032675">
    <property type="entry name" value="LRR_dom_sf"/>
</dbReference>
<evidence type="ECO:0000256" key="3">
    <source>
        <dbReference type="ARBA" id="ARBA00009588"/>
    </source>
</evidence>
<dbReference type="GO" id="GO:0020037">
    <property type="term" value="F:heme binding"/>
    <property type="evidence" value="ECO:0007669"/>
    <property type="project" value="InterPro"/>
</dbReference>
<comment type="catalytic activity">
    <reaction evidence="20">
        <text>hypobromite + L-tyrosyl-[protein] + H(+) = 3-bromo-L-tyrosyl-[protein] + H2O</text>
        <dbReference type="Rhea" id="RHEA:69356"/>
        <dbReference type="Rhea" id="RHEA-COMP:10136"/>
        <dbReference type="Rhea" id="RHEA-COMP:17686"/>
        <dbReference type="ChEBI" id="CHEBI:15377"/>
        <dbReference type="ChEBI" id="CHEBI:15378"/>
        <dbReference type="ChEBI" id="CHEBI:29250"/>
        <dbReference type="ChEBI" id="CHEBI:46858"/>
        <dbReference type="ChEBI" id="CHEBI:183512"/>
    </reaction>
    <physiologicalReaction direction="left-to-right" evidence="20">
        <dbReference type="Rhea" id="RHEA:69357"/>
    </physiologicalReaction>
</comment>
<dbReference type="SUPFAM" id="SSF52058">
    <property type="entry name" value="L domain-like"/>
    <property type="match status" value="1"/>
</dbReference>
<dbReference type="PROSITE" id="PS50835">
    <property type="entry name" value="IG_LIKE"/>
    <property type="match status" value="2"/>
</dbReference>
<comment type="catalytic activity">
    <reaction evidence="17">
        <text>L-lysyl-[collagen] + L-methionyl-[collagen] + H2O2 = [collagen]-L-lysyl-N-S-L-methionyl-[collagen] + 2 H2O + H(+)</text>
        <dbReference type="Rhea" id="RHEA:66020"/>
        <dbReference type="Rhea" id="RHEA-COMP:12751"/>
        <dbReference type="Rhea" id="RHEA-COMP:16949"/>
        <dbReference type="Rhea" id="RHEA-COMP:16951"/>
        <dbReference type="ChEBI" id="CHEBI:15377"/>
        <dbReference type="ChEBI" id="CHEBI:15378"/>
        <dbReference type="ChEBI" id="CHEBI:16044"/>
        <dbReference type="ChEBI" id="CHEBI:16240"/>
        <dbReference type="ChEBI" id="CHEBI:29969"/>
        <dbReference type="ChEBI" id="CHEBI:166867"/>
    </reaction>
    <physiologicalReaction direction="left-to-right" evidence="17">
        <dbReference type="Rhea" id="RHEA:66021"/>
    </physiologicalReaction>
</comment>
<dbReference type="InterPro" id="IPR034824">
    <property type="entry name" value="Peroxidasin_peroxidase"/>
</dbReference>
<gene>
    <name evidence="25" type="ORF">CBOVIS_LOCUS2158</name>
</gene>
<evidence type="ECO:0000256" key="15">
    <source>
        <dbReference type="ARBA" id="ARBA00023180"/>
    </source>
</evidence>
<keyword evidence="13 22" id="KW-0408">Iron</keyword>
<evidence type="ECO:0000256" key="17">
    <source>
        <dbReference type="ARBA" id="ARBA00047610"/>
    </source>
</evidence>
<evidence type="ECO:0000256" key="18">
    <source>
        <dbReference type="ARBA" id="ARBA00048396"/>
    </source>
</evidence>
<keyword evidence="5" id="KW-0272">Extracellular matrix</keyword>
<evidence type="ECO:0000256" key="4">
    <source>
        <dbReference type="ARBA" id="ARBA00022525"/>
    </source>
</evidence>
<dbReference type="InterPro" id="IPR001611">
    <property type="entry name" value="Leu-rich_rpt"/>
</dbReference>
<keyword evidence="6" id="KW-0575">Peroxidase</keyword>
<keyword evidence="26" id="KW-1185">Reference proteome</keyword>
<comment type="catalytic activity">
    <reaction evidence="16">
        <text>bromide + H2O2 = hypobromite + H2O</text>
        <dbReference type="Rhea" id="RHEA:66016"/>
        <dbReference type="ChEBI" id="CHEBI:15377"/>
        <dbReference type="ChEBI" id="CHEBI:15858"/>
        <dbReference type="ChEBI" id="CHEBI:16240"/>
        <dbReference type="ChEBI" id="CHEBI:29250"/>
    </reaction>
    <physiologicalReaction direction="left-to-right" evidence="16">
        <dbReference type="Rhea" id="RHEA:66017"/>
    </physiologicalReaction>
</comment>
<dbReference type="InterPro" id="IPR037120">
    <property type="entry name" value="Haem_peroxidase_sf_animal"/>
</dbReference>
<dbReference type="PRINTS" id="PR00457">
    <property type="entry name" value="ANPEROXIDASE"/>
</dbReference>
<dbReference type="GO" id="GO:0006979">
    <property type="term" value="P:response to oxidative stress"/>
    <property type="evidence" value="ECO:0007669"/>
    <property type="project" value="InterPro"/>
</dbReference>
<dbReference type="EMBL" id="CADEPM010000001">
    <property type="protein sequence ID" value="CAB3398937.1"/>
    <property type="molecule type" value="Genomic_DNA"/>
</dbReference>
<dbReference type="SMART" id="SM00409">
    <property type="entry name" value="IG"/>
    <property type="match status" value="2"/>
</dbReference>
<comment type="catalytic activity">
    <reaction evidence="18">
        <text>L-lysyl-[collagen] + L-methionyl-[collagen] + hypobromite = [collagen]-L-lysyl-N-S-L-methionyl-[collagen] + bromide + H2O + H(+)</text>
        <dbReference type="Rhea" id="RHEA:66024"/>
        <dbReference type="Rhea" id="RHEA-COMP:12751"/>
        <dbReference type="Rhea" id="RHEA-COMP:16949"/>
        <dbReference type="Rhea" id="RHEA-COMP:16951"/>
        <dbReference type="ChEBI" id="CHEBI:15377"/>
        <dbReference type="ChEBI" id="CHEBI:15378"/>
        <dbReference type="ChEBI" id="CHEBI:15858"/>
        <dbReference type="ChEBI" id="CHEBI:16044"/>
        <dbReference type="ChEBI" id="CHEBI:29250"/>
        <dbReference type="ChEBI" id="CHEBI:29969"/>
        <dbReference type="ChEBI" id="CHEBI:166867"/>
    </reaction>
    <physiologicalReaction direction="left-to-right" evidence="18">
        <dbReference type="Rhea" id="RHEA:66025"/>
    </physiologicalReaction>
</comment>
<evidence type="ECO:0000256" key="7">
    <source>
        <dbReference type="ARBA" id="ARBA00022614"/>
    </source>
</evidence>
<keyword evidence="12" id="KW-0560">Oxidoreductase</keyword>
<evidence type="ECO:0000256" key="23">
    <source>
        <dbReference type="SAM" id="SignalP"/>
    </source>
</evidence>
<dbReference type="GO" id="GO:0046872">
    <property type="term" value="F:metal ion binding"/>
    <property type="evidence" value="ECO:0007669"/>
    <property type="project" value="UniProtKB-KW"/>
</dbReference>
<evidence type="ECO:0000259" key="24">
    <source>
        <dbReference type="PROSITE" id="PS50835"/>
    </source>
</evidence>
<keyword evidence="7" id="KW-0433">Leucine-rich repeat</keyword>
<accession>A0A8S1E5M2</accession>
<comment type="subcellular location">
    <subcellularLocation>
        <location evidence="2">Secreted</location>
        <location evidence="2">Extracellular space</location>
        <location evidence="2">Extracellular matrix</location>
    </subcellularLocation>
</comment>
<feature type="domain" description="Ig-like" evidence="24">
    <location>
        <begin position="295"/>
        <end position="393"/>
    </location>
</feature>
<evidence type="ECO:0000256" key="10">
    <source>
        <dbReference type="ARBA" id="ARBA00022729"/>
    </source>
</evidence>
<dbReference type="GO" id="GO:0004601">
    <property type="term" value="F:peroxidase activity"/>
    <property type="evidence" value="ECO:0007669"/>
    <property type="project" value="UniProtKB-KW"/>
</dbReference>
<keyword evidence="14" id="KW-1015">Disulfide bond</keyword>
<dbReference type="Pfam" id="PF13855">
    <property type="entry name" value="LRR_8"/>
    <property type="match status" value="2"/>
</dbReference>
<evidence type="ECO:0000256" key="22">
    <source>
        <dbReference type="PIRSR" id="PIRSR619791-2"/>
    </source>
</evidence>